<dbReference type="RefSeq" id="WP_252251827.1">
    <property type="nucleotide sequence ID" value="NZ_CP098735.1"/>
</dbReference>
<dbReference type="EMBL" id="CP098735">
    <property type="protein sequence ID" value="USE77427.1"/>
    <property type="molecule type" value="Genomic_DNA"/>
</dbReference>
<dbReference type="Proteomes" id="UP001056648">
    <property type="component" value="Chromosome 1"/>
</dbReference>
<proteinExistence type="predicted"/>
<evidence type="ECO:0008006" key="3">
    <source>
        <dbReference type="Google" id="ProtNLM"/>
    </source>
</evidence>
<protein>
    <recommendedName>
        <fullName evidence="3">Surface antigen domain-containing protein</fullName>
    </recommendedName>
</protein>
<organism evidence="1 2">
    <name type="scientific">Cupriavidus gilardii</name>
    <dbReference type="NCBI Taxonomy" id="82541"/>
    <lineage>
        <taxon>Bacteria</taxon>
        <taxon>Pseudomonadati</taxon>
        <taxon>Pseudomonadota</taxon>
        <taxon>Betaproteobacteria</taxon>
        <taxon>Burkholderiales</taxon>
        <taxon>Burkholderiaceae</taxon>
        <taxon>Cupriavidus</taxon>
    </lineage>
</organism>
<sequence length="166" mass="17975">MATRCAMGLARAGPAASPAQMISPTKGMPMPHAAPVRLPLPPELAPLVFALALGAPSPARAYVDHYLTSTIAGTMTQSEARAFASAVNRALTATEDGTAVSWRTQATPRRPATYARITPLQSKTDRGQPCRQIRSELKRSSNEESWTGWFCKQPDGRWRARAVEDE</sequence>
<name>A0ABY4VM89_9BURK</name>
<evidence type="ECO:0000313" key="2">
    <source>
        <dbReference type="Proteomes" id="UP001056648"/>
    </source>
</evidence>
<gene>
    <name evidence="1" type="ORF">NDR89_09315</name>
</gene>
<reference evidence="1" key="1">
    <citation type="submission" date="2022-06" db="EMBL/GenBank/DDBJ databases">
        <title>Complete genome sequence and characterization of Cupriavidus gilardii QJ1 isolated from contaminating cells.</title>
        <authorList>
            <person name="Qi J."/>
        </authorList>
    </citation>
    <scope>NUCLEOTIDE SEQUENCE</scope>
    <source>
        <strain evidence="1">QJ1</strain>
    </source>
</reference>
<evidence type="ECO:0000313" key="1">
    <source>
        <dbReference type="EMBL" id="USE77427.1"/>
    </source>
</evidence>
<accession>A0ABY4VM89</accession>
<keyword evidence="2" id="KW-1185">Reference proteome</keyword>